<sequence length="156" mass="17776">MENQCKKVLFVCLGNICRSPIGEAVFQHLIEQRGLQDKWATDSAATGPWHIGKSPDSRARSTLKKHGIEYNGKARLLTRDDFNTFDFIFGMDENNISDIKAEAPRNSKAEIMLLGEFDPQGERIIRDPYYDSGAAGFEKCLQQCMRCCTEFLDRYN</sequence>
<dbReference type="CDD" id="cd16343">
    <property type="entry name" value="LMWPTP"/>
    <property type="match status" value="1"/>
</dbReference>
<keyword evidence="5 7" id="KW-0904">Protein phosphatase</keyword>
<evidence type="ECO:0000256" key="3">
    <source>
        <dbReference type="ARBA" id="ARBA00022490"/>
    </source>
</evidence>
<dbReference type="PRINTS" id="PR00719">
    <property type="entry name" value="LMWPTPASE"/>
</dbReference>
<dbReference type="EMBL" id="JARPUR010000004">
    <property type="protein sequence ID" value="KAK4877983.1"/>
    <property type="molecule type" value="Genomic_DNA"/>
</dbReference>
<keyword evidence="3 7" id="KW-0963">Cytoplasm</keyword>
<dbReference type="SMART" id="SM00226">
    <property type="entry name" value="LMWPc"/>
    <property type="match status" value="1"/>
</dbReference>
<dbReference type="InterPro" id="IPR036196">
    <property type="entry name" value="Ptyr_pPase_sf"/>
</dbReference>
<evidence type="ECO:0000256" key="7">
    <source>
        <dbReference type="RuleBase" id="RU368115"/>
    </source>
</evidence>
<accession>A0AAN7QHH4</accession>
<reference evidence="10" key="1">
    <citation type="submission" date="2023-01" db="EMBL/GenBank/DDBJ databases">
        <title>Key to firefly adult light organ development and bioluminescence: homeobox transcription factors regulate luciferase expression and transportation to peroxisome.</title>
        <authorList>
            <person name="Fu X."/>
        </authorList>
    </citation>
    <scope>NUCLEOTIDE SEQUENCE [LARGE SCALE GENOMIC DNA]</scope>
</reference>
<dbReference type="EC" id="3.1.3.48" evidence="7"/>
<dbReference type="Pfam" id="PF01451">
    <property type="entry name" value="LMWPc"/>
    <property type="match status" value="1"/>
</dbReference>
<dbReference type="PRINTS" id="PR00720">
    <property type="entry name" value="MAMMALPTPASE"/>
</dbReference>
<comment type="function">
    <text evidence="7">Acts on tyrosine phosphorylated proteins, low-MW aryl phosphates and natural and synthetic acyl phosphates.</text>
</comment>
<comment type="similarity">
    <text evidence="2 7">Belongs to the low molecular weight phosphotyrosine protein phosphatase family.</text>
</comment>
<dbReference type="PANTHER" id="PTHR11717">
    <property type="entry name" value="LOW MOLECULAR WEIGHT PROTEIN TYROSINE PHOSPHATASE"/>
    <property type="match status" value="1"/>
</dbReference>
<dbReference type="GO" id="GO:0004726">
    <property type="term" value="F:non-membrane spanning protein tyrosine phosphatase activity"/>
    <property type="evidence" value="ECO:0007669"/>
    <property type="project" value="InterPro"/>
</dbReference>
<keyword evidence="4 7" id="KW-0378">Hydrolase</keyword>
<evidence type="ECO:0000256" key="1">
    <source>
        <dbReference type="ARBA" id="ARBA00004496"/>
    </source>
</evidence>
<evidence type="ECO:0000256" key="2">
    <source>
        <dbReference type="ARBA" id="ARBA00011063"/>
    </source>
</evidence>
<feature type="domain" description="Phosphotyrosine protein phosphatase I" evidence="8">
    <location>
        <begin position="6"/>
        <end position="154"/>
    </location>
</feature>
<dbReference type="GO" id="GO:0003993">
    <property type="term" value="F:acid phosphatase activity"/>
    <property type="evidence" value="ECO:0007669"/>
    <property type="project" value="UniProtKB-UniRule"/>
</dbReference>
<dbReference type="InterPro" id="IPR023485">
    <property type="entry name" value="Ptyr_pPase"/>
</dbReference>
<dbReference type="SUPFAM" id="SSF52788">
    <property type="entry name" value="Phosphotyrosine protein phosphatases I"/>
    <property type="match status" value="1"/>
</dbReference>
<comment type="catalytic activity">
    <reaction evidence="7">
        <text>a phosphate monoester + H2O = an alcohol + phosphate</text>
        <dbReference type="Rhea" id="RHEA:15017"/>
        <dbReference type="ChEBI" id="CHEBI:15377"/>
        <dbReference type="ChEBI" id="CHEBI:30879"/>
        <dbReference type="ChEBI" id="CHEBI:43474"/>
        <dbReference type="ChEBI" id="CHEBI:67140"/>
        <dbReference type="EC" id="3.1.3.2"/>
    </reaction>
</comment>
<feature type="active site" description="Proton donor" evidence="6">
    <location>
        <position position="127"/>
    </location>
</feature>
<name>A0AAN7QHH4_9COLE</name>
<dbReference type="EC" id="3.1.3.2" evidence="7"/>
<dbReference type="InterPro" id="IPR002115">
    <property type="entry name" value="Tyr_Pase_low_mol_wt_mml"/>
</dbReference>
<dbReference type="FunFam" id="3.40.50.2300:FF:000105">
    <property type="entry name" value="Low molecular weight phosphotyrosine protein"/>
    <property type="match status" value="1"/>
</dbReference>
<protein>
    <recommendedName>
        <fullName evidence="7">Low molecular weight phosphotyrosine protein phosphatase</fullName>
        <shortName evidence="7">LMW-PTP</shortName>
        <shortName evidence="7">LMW-PTPase</shortName>
        <ecNumber evidence="7">3.1.3.2</ecNumber>
        <ecNumber evidence="7">3.1.3.48</ecNumber>
    </recommendedName>
    <alternativeName>
        <fullName evidence="7">Low molecular weight cytosolic acid phosphatase</fullName>
    </alternativeName>
</protein>
<feature type="active site" description="Nucleophile" evidence="6">
    <location>
        <position position="12"/>
    </location>
</feature>
<evidence type="ECO:0000256" key="5">
    <source>
        <dbReference type="ARBA" id="ARBA00022912"/>
    </source>
</evidence>
<dbReference type="Proteomes" id="UP001353858">
    <property type="component" value="Unassembled WGS sequence"/>
</dbReference>
<dbReference type="Gene3D" id="3.40.50.2300">
    <property type="match status" value="1"/>
</dbReference>
<comment type="subcellular location">
    <subcellularLocation>
        <location evidence="1 7">Cytoplasm</location>
    </subcellularLocation>
</comment>
<dbReference type="PANTHER" id="PTHR11717:SF7">
    <property type="entry name" value="LOW MOLECULAR WEIGHT PHOSPHOTYROSINE PROTEIN PHOSPHATASE"/>
    <property type="match status" value="1"/>
</dbReference>
<evidence type="ECO:0000259" key="8">
    <source>
        <dbReference type="SMART" id="SM00226"/>
    </source>
</evidence>
<dbReference type="GO" id="GO:0005737">
    <property type="term" value="C:cytoplasm"/>
    <property type="evidence" value="ECO:0007669"/>
    <property type="project" value="UniProtKB-SubCell"/>
</dbReference>
<organism evidence="9 10">
    <name type="scientific">Aquatica leii</name>
    <dbReference type="NCBI Taxonomy" id="1421715"/>
    <lineage>
        <taxon>Eukaryota</taxon>
        <taxon>Metazoa</taxon>
        <taxon>Ecdysozoa</taxon>
        <taxon>Arthropoda</taxon>
        <taxon>Hexapoda</taxon>
        <taxon>Insecta</taxon>
        <taxon>Pterygota</taxon>
        <taxon>Neoptera</taxon>
        <taxon>Endopterygota</taxon>
        <taxon>Coleoptera</taxon>
        <taxon>Polyphaga</taxon>
        <taxon>Elateriformia</taxon>
        <taxon>Elateroidea</taxon>
        <taxon>Lampyridae</taxon>
        <taxon>Luciolinae</taxon>
        <taxon>Aquatica</taxon>
    </lineage>
</organism>
<feature type="active site" evidence="6">
    <location>
        <position position="18"/>
    </location>
</feature>
<dbReference type="InterPro" id="IPR017867">
    <property type="entry name" value="Tyr_phospatase_low_mol_wt"/>
</dbReference>
<gene>
    <name evidence="9" type="ORF">RN001_010489</name>
</gene>
<evidence type="ECO:0000256" key="4">
    <source>
        <dbReference type="ARBA" id="ARBA00022801"/>
    </source>
</evidence>
<proteinExistence type="inferred from homology"/>
<comment type="caution">
    <text evidence="9">The sequence shown here is derived from an EMBL/GenBank/DDBJ whole genome shotgun (WGS) entry which is preliminary data.</text>
</comment>
<evidence type="ECO:0000256" key="6">
    <source>
        <dbReference type="PIRSR" id="PIRSR617867-1"/>
    </source>
</evidence>
<keyword evidence="10" id="KW-1185">Reference proteome</keyword>
<comment type="catalytic activity">
    <reaction evidence="7">
        <text>O-phospho-L-tyrosyl-[protein] + H2O = L-tyrosyl-[protein] + phosphate</text>
        <dbReference type="Rhea" id="RHEA:10684"/>
        <dbReference type="Rhea" id="RHEA-COMP:10136"/>
        <dbReference type="Rhea" id="RHEA-COMP:20101"/>
        <dbReference type="ChEBI" id="CHEBI:15377"/>
        <dbReference type="ChEBI" id="CHEBI:43474"/>
        <dbReference type="ChEBI" id="CHEBI:46858"/>
        <dbReference type="ChEBI" id="CHEBI:61978"/>
        <dbReference type="EC" id="3.1.3.48"/>
    </reaction>
</comment>
<dbReference type="AlphaFoldDB" id="A0AAN7QHH4"/>
<evidence type="ECO:0000313" key="9">
    <source>
        <dbReference type="EMBL" id="KAK4877983.1"/>
    </source>
</evidence>
<dbReference type="InterPro" id="IPR050438">
    <property type="entry name" value="LMW_PTPase"/>
</dbReference>
<evidence type="ECO:0000313" key="10">
    <source>
        <dbReference type="Proteomes" id="UP001353858"/>
    </source>
</evidence>